<evidence type="ECO:0000313" key="1">
    <source>
        <dbReference type="EMBL" id="KAB7757716.1"/>
    </source>
</evidence>
<keyword evidence="2" id="KW-1185">Reference proteome</keyword>
<name>A0A5N5V7C6_MYCPH</name>
<proteinExistence type="predicted"/>
<gene>
    <name evidence="1" type="ORF">MPHL21000_06400</name>
</gene>
<dbReference type="EMBL" id="ANBP01000006">
    <property type="protein sequence ID" value="KAB7757716.1"/>
    <property type="molecule type" value="Genomic_DNA"/>
</dbReference>
<comment type="caution">
    <text evidence="1">The sequence shown here is derived from an EMBL/GenBank/DDBJ whole genome shotgun (WGS) entry which is preliminary data.</text>
</comment>
<dbReference type="Proteomes" id="UP000325690">
    <property type="component" value="Unassembled WGS sequence"/>
</dbReference>
<protein>
    <submittedName>
        <fullName evidence="1">Uncharacterized protein</fullName>
    </submittedName>
</protein>
<sequence length="196" mass="21961">MTDDEITPADAALRERLHEFHVHIPCGGIRGPVPGGTCGPRLWQSCRCEDNPVRWPMADVSREADLCTVCLRGTAGGVSRWSWLACENCREVNSAVSRKWGVSFPLGRHSLMNRAGVRGGASAAERAKQLQRLSGSIGGQMHLWEWRHEEYRRLASRFDPQADVPLRVWQQEYPPSLDASWDAFQRMLGADVPLRG</sequence>
<dbReference type="AlphaFoldDB" id="A0A5N5V7C6"/>
<organism evidence="1 2">
    <name type="scientific">Mycolicibacterium phlei DSM 43239 = CCUG 21000</name>
    <dbReference type="NCBI Taxonomy" id="1226750"/>
    <lineage>
        <taxon>Bacteria</taxon>
        <taxon>Bacillati</taxon>
        <taxon>Actinomycetota</taxon>
        <taxon>Actinomycetes</taxon>
        <taxon>Mycobacteriales</taxon>
        <taxon>Mycobacteriaceae</taxon>
        <taxon>Mycolicibacterium</taxon>
    </lineage>
</organism>
<reference evidence="1 2" key="1">
    <citation type="submission" date="2012-10" db="EMBL/GenBank/DDBJ databases">
        <title>The draft sequence of the Mycobacterium pheli genome.</title>
        <authorList>
            <person name="Pettersson B.M.F."/>
            <person name="Das S."/>
            <person name="Dasgupta S."/>
            <person name="Bhattacharya A."/>
            <person name="Kirsebom L.A."/>
        </authorList>
    </citation>
    <scope>NUCLEOTIDE SEQUENCE [LARGE SCALE GENOMIC DNA]</scope>
    <source>
        <strain evidence="1 2">CCUG 21000</strain>
    </source>
</reference>
<evidence type="ECO:0000313" key="2">
    <source>
        <dbReference type="Proteomes" id="UP000325690"/>
    </source>
</evidence>
<accession>A0A5N5V7C6</accession>